<keyword evidence="2" id="KW-1185">Reference proteome</keyword>
<gene>
    <name evidence="1" type="ORF">GNZ18_40560</name>
</gene>
<sequence>GVSMGQILADVQAVNLHALMNPETNAELHGRILCDQEPNTLYI</sequence>
<dbReference type="Proteomes" id="UP000432015">
    <property type="component" value="Unassembled WGS sequence"/>
</dbReference>
<protein>
    <submittedName>
        <fullName evidence="1">Acyl-CoA dehydrogenase</fullName>
    </submittedName>
</protein>
<dbReference type="AlphaFoldDB" id="A0A7K1LEI1"/>
<accession>A0A7K1LEI1</accession>
<evidence type="ECO:0000313" key="1">
    <source>
        <dbReference type="EMBL" id="MUN42841.1"/>
    </source>
</evidence>
<dbReference type="EMBL" id="WOFH01000027">
    <property type="protein sequence ID" value="MUN42841.1"/>
    <property type="molecule type" value="Genomic_DNA"/>
</dbReference>
<comment type="caution">
    <text evidence="1">The sequence shown here is derived from an EMBL/GenBank/DDBJ whole genome shotgun (WGS) entry which is preliminary data.</text>
</comment>
<proteinExistence type="predicted"/>
<feature type="non-terminal residue" evidence="1">
    <location>
        <position position="1"/>
    </location>
</feature>
<organism evidence="1 2">
    <name type="scientific">Actinomadura litoris</name>
    <dbReference type="NCBI Taxonomy" id="2678616"/>
    <lineage>
        <taxon>Bacteria</taxon>
        <taxon>Bacillati</taxon>
        <taxon>Actinomycetota</taxon>
        <taxon>Actinomycetes</taxon>
        <taxon>Streptosporangiales</taxon>
        <taxon>Thermomonosporaceae</taxon>
        <taxon>Actinomadura</taxon>
    </lineage>
</organism>
<evidence type="ECO:0000313" key="2">
    <source>
        <dbReference type="Proteomes" id="UP000432015"/>
    </source>
</evidence>
<reference evidence="1 2" key="1">
    <citation type="submission" date="2019-11" db="EMBL/GenBank/DDBJ databases">
        <authorList>
            <person name="Cao P."/>
        </authorList>
    </citation>
    <scope>NUCLEOTIDE SEQUENCE [LARGE SCALE GENOMIC DNA]</scope>
    <source>
        <strain evidence="1 2">NEAU-AAG5</strain>
    </source>
</reference>
<name>A0A7K1LEI1_9ACTN</name>